<evidence type="ECO:0000256" key="11">
    <source>
        <dbReference type="ARBA" id="ARBA00022741"/>
    </source>
</evidence>
<keyword evidence="14 20" id="KW-0067">ATP-binding</keyword>
<evidence type="ECO:0000256" key="4">
    <source>
        <dbReference type="ARBA" id="ARBA00012513"/>
    </source>
</evidence>
<comment type="cofactor">
    <cofactor evidence="1 21">
        <name>Mg(2+)</name>
        <dbReference type="ChEBI" id="CHEBI:18420"/>
    </cofactor>
</comment>
<dbReference type="Pfam" id="PF01163">
    <property type="entry name" value="RIO1"/>
    <property type="match status" value="1"/>
</dbReference>
<evidence type="ECO:0000313" key="25">
    <source>
        <dbReference type="EMBL" id="RCI14697.1"/>
    </source>
</evidence>
<evidence type="ECO:0000256" key="18">
    <source>
        <dbReference type="ARBA" id="ARBA00068838"/>
    </source>
</evidence>
<feature type="compositionally biased region" description="Acidic residues" evidence="22">
    <location>
        <begin position="65"/>
        <end position="89"/>
    </location>
</feature>
<accession>A0A367LJZ3</accession>
<evidence type="ECO:0000256" key="5">
    <source>
        <dbReference type="ARBA" id="ARBA00016038"/>
    </source>
</evidence>
<evidence type="ECO:0000256" key="20">
    <source>
        <dbReference type="PIRSR" id="PIRSR038147-2"/>
    </source>
</evidence>
<keyword evidence="15" id="KW-0460">Magnesium</keyword>
<evidence type="ECO:0000313" key="26">
    <source>
        <dbReference type="Proteomes" id="UP000253664"/>
    </source>
</evidence>
<evidence type="ECO:0000256" key="2">
    <source>
        <dbReference type="ARBA" id="ARBA00004496"/>
    </source>
</evidence>
<evidence type="ECO:0000256" key="1">
    <source>
        <dbReference type="ARBA" id="ARBA00001946"/>
    </source>
</evidence>
<evidence type="ECO:0000256" key="7">
    <source>
        <dbReference type="ARBA" id="ARBA00022517"/>
    </source>
</evidence>
<dbReference type="InterPro" id="IPR018934">
    <property type="entry name" value="RIO_dom"/>
</dbReference>
<feature type="region of interest" description="Disordered" evidence="22">
    <location>
        <begin position="476"/>
        <end position="573"/>
    </location>
</feature>
<feature type="region of interest" description="Disordered" evidence="22">
    <location>
        <begin position="31"/>
        <end position="96"/>
    </location>
</feature>
<keyword evidence="9" id="KW-0808">Transferase</keyword>
<evidence type="ECO:0000256" key="17">
    <source>
        <dbReference type="ARBA" id="ARBA00048679"/>
    </source>
</evidence>
<proteinExistence type="inferred from homology"/>
<dbReference type="Proteomes" id="UP000253664">
    <property type="component" value="Unassembled WGS sequence"/>
</dbReference>
<feature type="compositionally biased region" description="Basic and acidic residues" evidence="22">
    <location>
        <begin position="519"/>
        <end position="548"/>
    </location>
</feature>
<evidence type="ECO:0000256" key="23">
    <source>
        <dbReference type="SAM" id="Phobius"/>
    </source>
</evidence>
<dbReference type="Gene3D" id="1.10.510.10">
    <property type="entry name" value="Transferase(Phosphotransferase) domain 1"/>
    <property type="match status" value="1"/>
</dbReference>
<keyword evidence="23" id="KW-1133">Transmembrane helix</keyword>
<evidence type="ECO:0000256" key="9">
    <source>
        <dbReference type="ARBA" id="ARBA00022679"/>
    </source>
</evidence>
<keyword evidence="7" id="KW-0690">Ribosome biogenesis</keyword>
<feature type="compositionally biased region" description="Basic and acidic residues" evidence="22">
    <location>
        <begin position="489"/>
        <end position="500"/>
    </location>
</feature>
<keyword evidence="23" id="KW-0472">Membrane</keyword>
<dbReference type="SMART" id="SM00090">
    <property type="entry name" value="RIO"/>
    <property type="match status" value="1"/>
</dbReference>
<dbReference type="PANTHER" id="PTHR45723">
    <property type="entry name" value="SERINE/THREONINE-PROTEIN KINASE RIO1"/>
    <property type="match status" value="1"/>
</dbReference>
<feature type="binding site" evidence="20">
    <location>
        <position position="290"/>
    </location>
    <ligand>
        <name>ATP</name>
        <dbReference type="ChEBI" id="CHEBI:30616"/>
    </ligand>
</feature>
<dbReference type="InterPro" id="IPR051272">
    <property type="entry name" value="RIO-type_Ser/Thr_kinase"/>
</dbReference>
<keyword evidence="10" id="KW-0479">Metal-binding</keyword>
<keyword evidence="12" id="KW-0418">Kinase</keyword>
<dbReference type="OrthoDB" id="205248at2759"/>
<dbReference type="GO" id="GO:0042254">
    <property type="term" value="P:ribosome biogenesis"/>
    <property type="evidence" value="ECO:0007669"/>
    <property type="project" value="UniProtKB-KW"/>
</dbReference>
<evidence type="ECO:0000256" key="10">
    <source>
        <dbReference type="ARBA" id="ARBA00022723"/>
    </source>
</evidence>
<comment type="caution">
    <text evidence="25">The sequence shown here is derived from an EMBL/GenBank/DDBJ whole genome shotgun (WGS) entry which is preliminary data.</text>
</comment>
<evidence type="ECO:0000256" key="21">
    <source>
        <dbReference type="PIRSR" id="PIRSR038147-3"/>
    </source>
</evidence>
<dbReference type="STRING" id="1330021.A0A367LJZ3"/>
<evidence type="ECO:0000259" key="24">
    <source>
        <dbReference type="SMART" id="SM00090"/>
    </source>
</evidence>
<dbReference type="PROSITE" id="PS01245">
    <property type="entry name" value="RIO1"/>
    <property type="match status" value="1"/>
</dbReference>
<feature type="active site" description="4-aspartylphosphate intermediate" evidence="19">
    <location>
        <position position="356"/>
    </location>
</feature>
<evidence type="ECO:0000256" key="14">
    <source>
        <dbReference type="ARBA" id="ARBA00022840"/>
    </source>
</evidence>
<evidence type="ECO:0000256" key="15">
    <source>
        <dbReference type="ARBA" id="ARBA00022842"/>
    </source>
</evidence>
<evidence type="ECO:0000256" key="6">
    <source>
        <dbReference type="ARBA" id="ARBA00022490"/>
    </source>
</evidence>
<dbReference type="InterPro" id="IPR011009">
    <property type="entry name" value="Kinase-like_dom_sf"/>
</dbReference>
<keyword evidence="26" id="KW-1185">Reference proteome</keyword>
<comment type="catalytic activity">
    <reaction evidence="16">
        <text>L-threonyl-[protein] + ATP = O-phospho-L-threonyl-[protein] + ADP + H(+)</text>
        <dbReference type="Rhea" id="RHEA:46608"/>
        <dbReference type="Rhea" id="RHEA-COMP:11060"/>
        <dbReference type="Rhea" id="RHEA-COMP:11605"/>
        <dbReference type="ChEBI" id="CHEBI:15378"/>
        <dbReference type="ChEBI" id="CHEBI:30013"/>
        <dbReference type="ChEBI" id="CHEBI:30616"/>
        <dbReference type="ChEBI" id="CHEBI:61977"/>
        <dbReference type="ChEBI" id="CHEBI:456216"/>
        <dbReference type="EC" id="2.7.11.1"/>
    </reaction>
</comment>
<dbReference type="SUPFAM" id="SSF56112">
    <property type="entry name" value="Protein kinase-like (PK-like)"/>
    <property type="match status" value="1"/>
</dbReference>
<feature type="active site" description="Proton acceptor" evidence="19">
    <location>
        <position position="339"/>
    </location>
</feature>
<dbReference type="GO" id="GO:0004674">
    <property type="term" value="F:protein serine/threonine kinase activity"/>
    <property type="evidence" value="ECO:0007669"/>
    <property type="project" value="UniProtKB-KW"/>
</dbReference>
<name>A0A367LJZ3_9HYPO</name>
<dbReference type="EMBL" id="LKCN02000003">
    <property type="protein sequence ID" value="RCI14697.1"/>
    <property type="molecule type" value="Genomic_DNA"/>
</dbReference>
<evidence type="ECO:0000256" key="16">
    <source>
        <dbReference type="ARBA" id="ARBA00047899"/>
    </source>
</evidence>
<protein>
    <recommendedName>
        <fullName evidence="5">Serine/threonine-protein kinase RIO1</fullName>
        <ecNumber evidence="4">2.7.11.1</ecNumber>
    </recommendedName>
    <alternativeName>
        <fullName evidence="18">Serine/threonine-protein kinase rio1</fullName>
    </alternativeName>
</protein>
<keyword evidence="8" id="KW-0723">Serine/threonine-protein kinase</keyword>
<feature type="compositionally biased region" description="Low complexity" evidence="22">
    <location>
        <begin position="507"/>
        <end position="518"/>
    </location>
</feature>
<gene>
    <name evidence="25" type="ORF">L249_6523</name>
</gene>
<dbReference type="FunFam" id="3.30.200.20:FF:000148">
    <property type="entry name" value="Serine/threonine-protein kinase RIO1"/>
    <property type="match status" value="1"/>
</dbReference>
<evidence type="ECO:0000256" key="3">
    <source>
        <dbReference type="ARBA" id="ARBA00009196"/>
    </source>
</evidence>
<keyword evidence="23" id="KW-0812">Transmembrane</keyword>
<evidence type="ECO:0000256" key="12">
    <source>
        <dbReference type="ARBA" id="ARBA00022777"/>
    </source>
</evidence>
<reference evidence="25 26" key="1">
    <citation type="journal article" date="2015" name="BMC Genomics">
        <title>Insights from the genome of Ophiocordyceps polyrhachis-furcata to pathogenicity and host specificity in insect fungi.</title>
        <authorList>
            <person name="Wichadakul D."/>
            <person name="Kobmoo N."/>
            <person name="Ingsriswang S."/>
            <person name="Tangphatsornruang S."/>
            <person name="Chantasingh D."/>
            <person name="Luangsa-ard J.J."/>
            <person name="Eurwilaichitr L."/>
        </authorList>
    </citation>
    <scope>NUCLEOTIDE SEQUENCE [LARGE SCALE GENOMIC DNA]</scope>
    <source>
        <strain evidence="25 26">BCC 54312</strain>
    </source>
</reference>
<organism evidence="25 26">
    <name type="scientific">Ophiocordyceps polyrhachis-furcata BCC 54312</name>
    <dbReference type="NCBI Taxonomy" id="1330021"/>
    <lineage>
        <taxon>Eukaryota</taxon>
        <taxon>Fungi</taxon>
        <taxon>Dikarya</taxon>
        <taxon>Ascomycota</taxon>
        <taxon>Pezizomycotina</taxon>
        <taxon>Sordariomycetes</taxon>
        <taxon>Hypocreomycetidae</taxon>
        <taxon>Hypocreales</taxon>
        <taxon>Ophiocordycipitaceae</taxon>
        <taxon>Ophiocordyceps</taxon>
    </lineage>
</organism>
<dbReference type="GO" id="GO:0005524">
    <property type="term" value="F:ATP binding"/>
    <property type="evidence" value="ECO:0007669"/>
    <property type="project" value="UniProtKB-KW"/>
</dbReference>
<dbReference type="InterPro" id="IPR000687">
    <property type="entry name" value="RIO_kinase"/>
</dbReference>
<keyword evidence="11 20" id="KW-0547">Nucleotide-binding</keyword>
<dbReference type="AlphaFoldDB" id="A0A367LJZ3"/>
<dbReference type="GO" id="GO:0046872">
    <property type="term" value="F:metal ion binding"/>
    <property type="evidence" value="ECO:0007669"/>
    <property type="project" value="UniProtKB-KW"/>
</dbReference>
<feature type="domain" description="RIO kinase" evidence="24">
    <location>
        <begin position="156"/>
        <end position="402"/>
    </location>
</feature>
<keyword evidence="6" id="KW-0963">Cytoplasm</keyword>
<feature type="transmembrane region" description="Helical" evidence="23">
    <location>
        <begin position="6"/>
        <end position="23"/>
    </location>
</feature>
<feature type="binding site" evidence="20">
    <location>
        <position position="218"/>
    </location>
    <ligand>
        <name>ATP</name>
        <dbReference type="ChEBI" id="CHEBI:30616"/>
    </ligand>
</feature>
<comment type="catalytic activity">
    <reaction evidence="17">
        <text>L-seryl-[protein] + ATP = O-phospho-L-seryl-[protein] + ADP + H(+)</text>
        <dbReference type="Rhea" id="RHEA:17989"/>
        <dbReference type="Rhea" id="RHEA-COMP:9863"/>
        <dbReference type="Rhea" id="RHEA-COMP:11604"/>
        <dbReference type="ChEBI" id="CHEBI:15378"/>
        <dbReference type="ChEBI" id="CHEBI:29999"/>
        <dbReference type="ChEBI" id="CHEBI:30616"/>
        <dbReference type="ChEBI" id="CHEBI:83421"/>
        <dbReference type="ChEBI" id="CHEBI:456216"/>
        <dbReference type="EC" id="2.7.11.1"/>
    </reaction>
</comment>
<dbReference type="PIRSF" id="PIRSF038147">
    <property type="entry name" value="Ser/Thr_PK_RIO1"/>
    <property type="match status" value="1"/>
</dbReference>
<feature type="compositionally biased region" description="Basic residues" evidence="22">
    <location>
        <begin position="549"/>
        <end position="573"/>
    </location>
</feature>
<evidence type="ECO:0000256" key="22">
    <source>
        <dbReference type="SAM" id="MobiDB-lite"/>
    </source>
</evidence>
<comment type="similarity">
    <text evidence="3">Belongs to the protein kinase superfamily. RIO-type Ser/Thr kinase family.</text>
</comment>
<dbReference type="GO" id="GO:0016787">
    <property type="term" value="F:hydrolase activity"/>
    <property type="evidence" value="ECO:0007669"/>
    <property type="project" value="UniProtKB-KW"/>
</dbReference>
<feature type="binding site" evidence="21">
    <location>
        <position position="356"/>
    </location>
    <ligand>
        <name>Mg(2+)</name>
        <dbReference type="ChEBI" id="CHEBI:18420"/>
    </ligand>
</feature>
<evidence type="ECO:0000256" key="13">
    <source>
        <dbReference type="ARBA" id="ARBA00022801"/>
    </source>
</evidence>
<comment type="subcellular location">
    <subcellularLocation>
        <location evidence="2">Cytoplasm</location>
    </subcellularLocation>
</comment>
<dbReference type="GO" id="GO:0005737">
    <property type="term" value="C:cytoplasm"/>
    <property type="evidence" value="ECO:0007669"/>
    <property type="project" value="UniProtKB-SubCell"/>
</dbReference>
<dbReference type="InterPro" id="IPR017407">
    <property type="entry name" value="Ser/Thr_kinase_Rio1"/>
</dbReference>
<evidence type="ECO:0000256" key="8">
    <source>
        <dbReference type="ARBA" id="ARBA00022527"/>
    </source>
</evidence>
<evidence type="ECO:0000256" key="19">
    <source>
        <dbReference type="PIRSR" id="PIRSR038147-1"/>
    </source>
</evidence>
<feature type="non-terminal residue" evidence="25">
    <location>
        <position position="1"/>
    </location>
</feature>
<dbReference type="InterPro" id="IPR018935">
    <property type="entry name" value="RIO_kinase_CS"/>
</dbReference>
<dbReference type="EC" id="2.7.11.1" evidence="4"/>
<sequence length="573" mass="64741">TITLLFFFSFFSFIIIFLVFTISKSRHGMADAASSPAAPYQPPYAHTPSHGYEPVHEVPSPQEAPFDDDDGDDLDEVFSDGELEDEEDWSSGGADLTKSYNRQRQLHNASGAARPNQQKPKVNTLASVDDQVAALARHAAKIRLDSVKREDDRDKDKADRATSDQVLDRRTRMILLQMINRGSVSEVHGAISTGKEANVYGAVLHDNSDGPPVQRAIKVYKTAILVFKDRERYITGEHRFRAGFDKGNSRKMVKLWAEKEFRNLRRIHAAGIPCPEPIALKLHVLLMGFLGDARGWAYPKLRDALPDAQNGDPRWRLLYSQLLGIMRRMYQICRLVHADLSEYNVLCHDDRLFIIDVSQSVEPDHPRSLEFLRMDIKNVGDFFRRKGVETLPDRTVFDFITTSVGPVEEPGVTAAIERLYETRCPVDDERDADEVEVNTEVFRRQYIPQTLEQVPDVEKDGQKLTRGEGSELVYRNLLADDVVGPTGRTGDEAGPGKESDFSDSDSDAGASLSGSGESCFEKGRPRGRRFEDKDEKKQHKQAVKEAKREKRKTKMPKYAKKKMIASTSRRKKN</sequence>
<dbReference type="Gene3D" id="3.30.200.20">
    <property type="entry name" value="Phosphorylase Kinase, domain 1"/>
    <property type="match status" value="1"/>
</dbReference>
<feature type="binding site" evidence="20">
    <location>
        <position position="288"/>
    </location>
    <ligand>
        <name>ATP</name>
        <dbReference type="ChEBI" id="CHEBI:30616"/>
    </ligand>
</feature>
<feature type="binding site" evidence="21">
    <location>
        <position position="344"/>
    </location>
    <ligand>
        <name>Mg(2+)</name>
        <dbReference type="ChEBI" id="CHEBI:18420"/>
    </ligand>
</feature>
<keyword evidence="13" id="KW-0378">Hydrolase</keyword>
<dbReference type="CDD" id="cd05147">
    <property type="entry name" value="RIO1_euk"/>
    <property type="match status" value="1"/>
</dbReference>